<feature type="transmembrane region" description="Helical" evidence="6">
    <location>
        <begin position="338"/>
        <end position="355"/>
    </location>
</feature>
<evidence type="ECO:0000256" key="4">
    <source>
        <dbReference type="ARBA" id="ARBA00022989"/>
    </source>
</evidence>
<feature type="transmembrane region" description="Helical" evidence="6">
    <location>
        <begin position="180"/>
        <end position="199"/>
    </location>
</feature>
<evidence type="ECO:0000313" key="7">
    <source>
        <dbReference type="EMBL" id="MDP4302820.1"/>
    </source>
</evidence>
<keyword evidence="5 6" id="KW-0472">Membrane</keyword>
<accession>A0ABT9G8T1</accession>
<dbReference type="PANTHER" id="PTHR30250">
    <property type="entry name" value="PST FAMILY PREDICTED COLANIC ACID TRANSPORTER"/>
    <property type="match status" value="1"/>
</dbReference>
<dbReference type="PANTHER" id="PTHR30250:SF11">
    <property type="entry name" value="O-ANTIGEN TRANSPORTER-RELATED"/>
    <property type="match status" value="1"/>
</dbReference>
<feature type="transmembrane region" description="Helical" evidence="6">
    <location>
        <begin position="84"/>
        <end position="115"/>
    </location>
</feature>
<keyword evidence="2" id="KW-1003">Cell membrane</keyword>
<feature type="transmembrane region" description="Helical" evidence="6">
    <location>
        <begin position="49"/>
        <end position="72"/>
    </location>
</feature>
<proteinExistence type="predicted"/>
<dbReference type="EMBL" id="JAUZEE010000015">
    <property type="protein sequence ID" value="MDP4302820.1"/>
    <property type="molecule type" value="Genomic_DNA"/>
</dbReference>
<keyword evidence="4 6" id="KW-1133">Transmembrane helix</keyword>
<comment type="subcellular location">
    <subcellularLocation>
        <location evidence="1">Cell membrane</location>
        <topology evidence="1">Multi-pass membrane protein</topology>
    </subcellularLocation>
</comment>
<gene>
    <name evidence="7" type="ORF">Q8X39_19450</name>
</gene>
<evidence type="ECO:0000313" key="8">
    <source>
        <dbReference type="Proteomes" id="UP001235760"/>
    </source>
</evidence>
<reference evidence="7 8" key="1">
    <citation type="submission" date="2023-08" db="EMBL/GenBank/DDBJ databases">
        <authorList>
            <person name="Roldan D.M."/>
            <person name="Menes R.J."/>
        </authorList>
    </citation>
    <scope>NUCLEOTIDE SEQUENCE [LARGE SCALE GENOMIC DNA]</scope>
    <source>
        <strain evidence="7 8">CCM 2812</strain>
    </source>
</reference>
<feature type="transmembrane region" description="Helical" evidence="6">
    <location>
        <begin position="12"/>
        <end position="37"/>
    </location>
</feature>
<feature type="transmembrane region" description="Helical" evidence="6">
    <location>
        <begin position="243"/>
        <end position="264"/>
    </location>
</feature>
<organism evidence="7 8">
    <name type="scientific">Leptothrix discophora</name>
    <dbReference type="NCBI Taxonomy" id="89"/>
    <lineage>
        <taxon>Bacteria</taxon>
        <taxon>Pseudomonadati</taxon>
        <taxon>Pseudomonadota</taxon>
        <taxon>Betaproteobacteria</taxon>
        <taxon>Burkholderiales</taxon>
        <taxon>Sphaerotilaceae</taxon>
        <taxon>Leptothrix</taxon>
    </lineage>
</organism>
<evidence type="ECO:0000256" key="6">
    <source>
        <dbReference type="SAM" id="Phobius"/>
    </source>
</evidence>
<feature type="transmembrane region" description="Helical" evidence="6">
    <location>
        <begin position="393"/>
        <end position="413"/>
    </location>
</feature>
<comment type="caution">
    <text evidence="7">The sequence shown here is derived from an EMBL/GenBank/DDBJ whole genome shotgun (WGS) entry which is preliminary data.</text>
</comment>
<evidence type="ECO:0000256" key="1">
    <source>
        <dbReference type="ARBA" id="ARBA00004651"/>
    </source>
</evidence>
<keyword evidence="3 6" id="KW-0812">Transmembrane</keyword>
<dbReference type="Proteomes" id="UP001235760">
    <property type="component" value="Unassembled WGS sequence"/>
</dbReference>
<keyword evidence="8" id="KW-1185">Reference proteome</keyword>
<feature type="transmembrane region" description="Helical" evidence="6">
    <location>
        <begin position="298"/>
        <end position="318"/>
    </location>
</feature>
<evidence type="ECO:0000256" key="2">
    <source>
        <dbReference type="ARBA" id="ARBA00022475"/>
    </source>
</evidence>
<evidence type="ECO:0008006" key="9">
    <source>
        <dbReference type="Google" id="ProtNLM"/>
    </source>
</evidence>
<sequence length="423" mass="44096">MAAPLAHGAPLVRALAGAVAGQAALSAASFLVGLMLIRRASDGDYGAYVIVIGLIALATSLQNACVGPVLGLRMPHLAPQPRGALIGGLYVAQCRVLGLGALLSWLALAFALALGWLDGRHAAWVTAGTLAGAALLAREYFRRVLYGHGLPLRVARHDLVYGACLVLAAALAAHGPWPGLGVLAVLAAVGLGSAWRLAAESRRHEAWAARVQPRLWAEQIAPLALWSSAGATIQWVLSQGQLYLVAALLDVSAVAAVAATRMLLMPANLLSTGIGSMMLPRTVTWLASHGLVRARQRVLVLAAGVALLSLAYALLLWLNRERVYTQVLHRQDAGRDTLLLLWTAIVLVTGVRDQLAALVSAQARFRALTLLTSVSALTALAAGWWALHHLGVAGALVGLLAGEGLSLAGVVWLSSRSVGRVPA</sequence>
<dbReference type="InterPro" id="IPR050833">
    <property type="entry name" value="Poly_Biosynth_Transport"/>
</dbReference>
<name>A0ABT9G8T1_LEPDI</name>
<evidence type="ECO:0000256" key="3">
    <source>
        <dbReference type="ARBA" id="ARBA00022692"/>
    </source>
</evidence>
<feature type="transmembrane region" description="Helical" evidence="6">
    <location>
        <begin position="367"/>
        <end position="387"/>
    </location>
</feature>
<feature type="transmembrane region" description="Helical" evidence="6">
    <location>
        <begin position="121"/>
        <end position="137"/>
    </location>
</feature>
<dbReference type="RefSeq" id="WP_305751361.1">
    <property type="nucleotide sequence ID" value="NZ_JAUZEE010000015.1"/>
</dbReference>
<protein>
    <recommendedName>
        <fullName evidence="9">Polysaccharide biosynthesis protein</fullName>
    </recommendedName>
</protein>
<evidence type="ECO:0000256" key="5">
    <source>
        <dbReference type="ARBA" id="ARBA00023136"/>
    </source>
</evidence>